<proteinExistence type="predicted"/>
<accession>A0A813XTI1</accession>
<comment type="caution">
    <text evidence="2">The sequence shown here is derived from an EMBL/GenBank/DDBJ whole genome shotgun (WGS) entry which is preliminary data.</text>
</comment>
<evidence type="ECO:0000313" key="3">
    <source>
        <dbReference type="Proteomes" id="UP000663864"/>
    </source>
</evidence>
<feature type="compositionally biased region" description="Polar residues" evidence="1">
    <location>
        <begin position="121"/>
        <end position="136"/>
    </location>
</feature>
<dbReference type="AlphaFoldDB" id="A0A813XTI1"/>
<name>A0A813XTI1_9BILA</name>
<organism evidence="2 3">
    <name type="scientific">Rotaria sordida</name>
    <dbReference type="NCBI Taxonomy" id="392033"/>
    <lineage>
        <taxon>Eukaryota</taxon>
        <taxon>Metazoa</taxon>
        <taxon>Spiralia</taxon>
        <taxon>Gnathifera</taxon>
        <taxon>Rotifera</taxon>
        <taxon>Eurotatoria</taxon>
        <taxon>Bdelloidea</taxon>
        <taxon>Philodinida</taxon>
        <taxon>Philodinidae</taxon>
        <taxon>Rotaria</taxon>
    </lineage>
</organism>
<sequence>MFQSFKNLFTRNKTPSKLPPGAFPNGSTSERPLNTITKPSYQTDEEDDESIRNYNIPEQTRAKLLQRDTIPSKNTYGSESSFSPSIRNSSNTQLRASSTGFQSGFPINNNSNQNRNPLTNINTSPNSDLSSQASLSTGSRIVNNSVVNPMSTSTNKPSPLFGGFPPGMNSNQSVPPPPSNPSLMAGGFPPGMNINQSSTIPARNQSPSPFGGVPPGMNLNQSSTISARNQSPSPFGGVPPGMNLNQSSTISVRNQSPSPFGGAPPGINLNQAQPLTNNMQSPMNRLQSVLKTNPQSSQDGFPLDMNSKSLPSTQVPRMNNTNNPMNIQQESLIKHIPSFHNQSYDDDNVSRLELDYPIENVLIDANIPSAMAIKLNEIVEQDRLGKAYHINRYTFEPPLQRISLGNNQQIDRRLIDDNYHGGTRYIREIQNNDQNLCLNDIIHPRRSYRQYRRRSHSYSETPLDQYIDQLTQTPGSIVIQAGNFQNLEDILGQYLCNNQIISTQSSISPVLSPPPRSFPLNTNTITEPIFHYTACALPNDPMRYC</sequence>
<feature type="compositionally biased region" description="Low complexity" evidence="1">
    <location>
        <begin position="78"/>
        <end position="90"/>
    </location>
</feature>
<protein>
    <submittedName>
        <fullName evidence="2">Uncharacterized protein</fullName>
    </submittedName>
</protein>
<feature type="compositionally biased region" description="Polar residues" evidence="1">
    <location>
        <begin position="25"/>
        <end position="42"/>
    </location>
</feature>
<evidence type="ECO:0000313" key="2">
    <source>
        <dbReference type="EMBL" id="CAF0871616.1"/>
    </source>
</evidence>
<feature type="compositionally biased region" description="Polar residues" evidence="1">
    <location>
        <begin position="91"/>
        <end position="107"/>
    </location>
</feature>
<dbReference type="Proteomes" id="UP000663864">
    <property type="component" value="Unassembled WGS sequence"/>
</dbReference>
<evidence type="ECO:0000256" key="1">
    <source>
        <dbReference type="SAM" id="MobiDB-lite"/>
    </source>
</evidence>
<reference evidence="2" key="1">
    <citation type="submission" date="2021-02" db="EMBL/GenBank/DDBJ databases">
        <authorList>
            <person name="Nowell W R."/>
        </authorList>
    </citation>
    <scope>NUCLEOTIDE SEQUENCE</scope>
</reference>
<feature type="compositionally biased region" description="Polar residues" evidence="1">
    <location>
        <begin position="1"/>
        <end position="15"/>
    </location>
</feature>
<gene>
    <name evidence="2" type="ORF">ZHD862_LOCUS5907</name>
</gene>
<feature type="region of interest" description="Disordered" evidence="1">
    <location>
        <begin position="1"/>
        <end position="136"/>
    </location>
</feature>
<feature type="compositionally biased region" description="Low complexity" evidence="1">
    <location>
        <begin position="108"/>
        <end position="120"/>
    </location>
</feature>
<dbReference type="EMBL" id="CAJNOT010000160">
    <property type="protein sequence ID" value="CAF0871616.1"/>
    <property type="molecule type" value="Genomic_DNA"/>
</dbReference>